<keyword evidence="8" id="KW-0378">Hydrolase</keyword>
<keyword evidence="4" id="KW-0949">S-adenosyl-L-methionine</keyword>
<organism evidence="8">
    <name type="scientific">uncultured Eubacteriales bacterium</name>
    <dbReference type="NCBI Taxonomy" id="172733"/>
    <lineage>
        <taxon>Bacteria</taxon>
        <taxon>Bacillati</taxon>
        <taxon>Bacillota</taxon>
        <taxon>Clostridia</taxon>
        <taxon>Eubacteriales</taxon>
        <taxon>environmental samples</taxon>
    </lineage>
</organism>
<dbReference type="PROSITE" id="PS00092">
    <property type="entry name" value="N6_MTASE"/>
    <property type="match status" value="1"/>
</dbReference>
<evidence type="ECO:0000259" key="7">
    <source>
        <dbReference type="Pfam" id="PF07669"/>
    </source>
</evidence>
<gene>
    <name evidence="8" type="ORF">KL86CLO1_11316</name>
</gene>
<dbReference type="GO" id="GO:0006304">
    <property type="term" value="P:DNA modification"/>
    <property type="evidence" value="ECO:0007669"/>
    <property type="project" value="InterPro"/>
</dbReference>
<dbReference type="GO" id="GO:0009007">
    <property type="term" value="F:site-specific DNA-methyltransferase (adenine-specific) activity"/>
    <property type="evidence" value="ECO:0007669"/>
    <property type="project" value="UniProtKB-EC"/>
</dbReference>
<evidence type="ECO:0000256" key="5">
    <source>
        <dbReference type="ARBA" id="ARBA00047942"/>
    </source>
</evidence>
<keyword evidence="8" id="KW-0540">Nuclease</keyword>
<dbReference type="GO" id="GO:0032259">
    <property type="term" value="P:methylation"/>
    <property type="evidence" value="ECO:0007669"/>
    <property type="project" value="UniProtKB-KW"/>
</dbReference>
<comment type="catalytic activity">
    <reaction evidence="5">
        <text>a 2'-deoxyadenosine in DNA + S-adenosyl-L-methionine = an N(6)-methyl-2'-deoxyadenosine in DNA + S-adenosyl-L-homocysteine + H(+)</text>
        <dbReference type="Rhea" id="RHEA:15197"/>
        <dbReference type="Rhea" id="RHEA-COMP:12418"/>
        <dbReference type="Rhea" id="RHEA-COMP:12419"/>
        <dbReference type="ChEBI" id="CHEBI:15378"/>
        <dbReference type="ChEBI" id="CHEBI:57856"/>
        <dbReference type="ChEBI" id="CHEBI:59789"/>
        <dbReference type="ChEBI" id="CHEBI:90615"/>
        <dbReference type="ChEBI" id="CHEBI:90616"/>
        <dbReference type="EC" id="2.1.1.72"/>
    </reaction>
</comment>
<dbReference type="InterPro" id="IPR002052">
    <property type="entry name" value="DNA_methylase_N6_adenine_CS"/>
</dbReference>
<evidence type="ECO:0000256" key="1">
    <source>
        <dbReference type="ARBA" id="ARBA00011900"/>
    </source>
</evidence>
<keyword evidence="8" id="KW-0255">Endonuclease</keyword>
<dbReference type="PANTHER" id="PTHR33841">
    <property type="entry name" value="DNA METHYLTRANSFERASE YEEA-RELATED"/>
    <property type="match status" value="1"/>
</dbReference>
<feature type="domain" description="Type II methyltransferase M.TaqI-like" evidence="7">
    <location>
        <begin position="166"/>
        <end position="295"/>
    </location>
</feature>
<name>A0A212JLF5_9FIRM</name>
<evidence type="ECO:0000256" key="6">
    <source>
        <dbReference type="SAM" id="MobiDB-lite"/>
    </source>
</evidence>
<protein>
    <recommendedName>
        <fullName evidence="1">site-specific DNA-methyltransferase (adenine-specific)</fullName>
        <ecNumber evidence="1">2.1.1.72</ecNumber>
    </recommendedName>
</protein>
<dbReference type="GO" id="GO:0003676">
    <property type="term" value="F:nucleic acid binding"/>
    <property type="evidence" value="ECO:0007669"/>
    <property type="project" value="InterPro"/>
</dbReference>
<feature type="compositionally biased region" description="Basic and acidic residues" evidence="6">
    <location>
        <begin position="551"/>
        <end position="572"/>
    </location>
</feature>
<dbReference type="InterPro" id="IPR011639">
    <property type="entry name" value="MethylTrfase_TaqI-like_dom"/>
</dbReference>
<evidence type="ECO:0000256" key="4">
    <source>
        <dbReference type="ARBA" id="ARBA00022691"/>
    </source>
</evidence>
<dbReference type="AlphaFoldDB" id="A0A212JLF5"/>
<dbReference type="Pfam" id="PF07669">
    <property type="entry name" value="Eco57I"/>
    <property type="match status" value="1"/>
</dbReference>
<dbReference type="SUPFAM" id="SSF53335">
    <property type="entry name" value="S-adenosyl-L-methionine-dependent methyltransferases"/>
    <property type="match status" value="1"/>
</dbReference>
<proteinExistence type="predicted"/>
<dbReference type="EC" id="2.1.1.72" evidence="1"/>
<accession>A0A212JLF5</accession>
<dbReference type="Gene3D" id="3.40.50.150">
    <property type="entry name" value="Vaccinia Virus protein VP39"/>
    <property type="match status" value="1"/>
</dbReference>
<dbReference type="EMBL" id="FLUN01000001">
    <property type="protein sequence ID" value="SBW00241.1"/>
    <property type="molecule type" value="Genomic_DNA"/>
</dbReference>
<keyword evidence="2" id="KW-0489">Methyltransferase</keyword>
<keyword evidence="3" id="KW-0808">Transferase</keyword>
<dbReference type="GO" id="GO:0004519">
    <property type="term" value="F:endonuclease activity"/>
    <property type="evidence" value="ECO:0007669"/>
    <property type="project" value="UniProtKB-KW"/>
</dbReference>
<sequence>MSDSIVHEAFTITSRFLLQAYGKANLPLLYSELRSITGAPRLESEDTPLGAATYEEVQKSLSTLNEKETIQKSKGVYYTPSDVVRFILVNSMKSAYGKLTPHNLHDMDLSALPYRPLCADKTVFDPTCGAGEFLLAALELKLDLLDTHCPDATRAAIHKVVSTVRGNDINRDSIIITKIRLLLCVLHRYGPASLRGLSAVLNGCFSSYDFIQKTPDAQRYDIIVGNPPYVEDGKSDPAPERRYGNIYGNVLENAALHLNERGALGFIVPLSYVATPRMQPLRDTLFGMVEEQYILSYSDRPDCLFLYVHQKLCILFGKKKHTQKAIYTGSYQYWYNAEREDLFRSASAVRNRLSSGQYIPKVGSKADISIYQKVTGKGRPIIDLLKGDGPSVYINMRATFWIKAFTTAHDGAEYKEFGCRDEDTASYCICLLNSSLFWWYWVCVSDCWHITLKELEGFTVPRGADYALLRVLASRLEARLEETKKYVGTKQTEYEYKHKDCVGEIHQIDDYINALFGLSAEESRYIKQFAYRYRVGGGAPGAAEPCPSIQHRPEPENTPPRENKHENHPIPR</sequence>
<dbReference type="InterPro" id="IPR050953">
    <property type="entry name" value="N4_N6_ade-DNA_methylase"/>
</dbReference>
<evidence type="ECO:0000313" key="8">
    <source>
        <dbReference type="EMBL" id="SBW00241.1"/>
    </source>
</evidence>
<dbReference type="PRINTS" id="PR00507">
    <property type="entry name" value="N12N6MTFRASE"/>
</dbReference>
<feature type="region of interest" description="Disordered" evidence="6">
    <location>
        <begin position="539"/>
        <end position="572"/>
    </location>
</feature>
<reference evidence="8" key="1">
    <citation type="submission" date="2016-04" db="EMBL/GenBank/DDBJ databases">
        <authorList>
            <person name="Evans L.H."/>
            <person name="Alamgir A."/>
            <person name="Owens N."/>
            <person name="Weber N.D."/>
            <person name="Virtaneva K."/>
            <person name="Barbian K."/>
            <person name="Babar A."/>
            <person name="Rosenke K."/>
        </authorList>
    </citation>
    <scope>NUCLEOTIDE SEQUENCE</scope>
    <source>
        <strain evidence="8">86</strain>
    </source>
</reference>
<evidence type="ECO:0000256" key="2">
    <source>
        <dbReference type="ARBA" id="ARBA00022603"/>
    </source>
</evidence>
<dbReference type="InterPro" id="IPR029063">
    <property type="entry name" value="SAM-dependent_MTases_sf"/>
</dbReference>
<evidence type="ECO:0000256" key="3">
    <source>
        <dbReference type="ARBA" id="ARBA00022679"/>
    </source>
</evidence>
<dbReference type="PANTHER" id="PTHR33841:SF1">
    <property type="entry name" value="DNA METHYLTRANSFERASE A"/>
    <property type="match status" value="1"/>
</dbReference>